<dbReference type="Gene3D" id="1.10.101.10">
    <property type="entry name" value="PGBD-like superfamily/PGBD"/>
    <property type="match status" value="1"/>
</dbReference>
<evidence type="ECO:0000259" key="1">
    <source>
        <dbReference type="Pfam" id="PF01471"/>
    </source>
</evidence>
<dbReference type="SUPFAM" id="SSF47090">
    <property type="entry name" value="PGBD-like"/>
    <property type="match status" value="1"/>
</dbReference>
<reference evidence="3" key="1">
    <citation type="submission" date="2023-11" db="EMBL/GenBank/DDBJ databases">
        <title>WGS of Aeromonas in Northern Israel.</title>
        <authorList>
            <person name="Hershko Y."/>
        </authorList>
    </citation>
    <scope>NUCLEOTIDE SEQUENCE</scope>
    <source>
        <strain evidence="3">02297</strain>
    </source>
</reference>
<dbReference type="InterPro" id="IPR024408">
    <property type="entry name" value="Muramidase"/>
</dbReference>
<dbReference type="Pfam" id="PF11860">
    <property type="entry name" value="Muramidase"/>
    <property type="match status" value="1"/>
</dbReference>
<sequence length="274" mass="30298">MSLKKGDTGTAVADLQRRLTKAGYPVEPDGWFGGATEQALLAFQKDHMITAIGQAGPRTLAALLGSERGNQLTINHMQSGADLLGLPIATMATVAQVESIGEGFTQDQRPVVLFERHVFYKQLTKHLGKATTDQMAARYPNLVNPKRGGYAGGVAEWERLQLAISLYRNAAIESASWGMFQIMGYHWQALGFTSAGDWQTAMQRSEVDHLTALCRFIQQDPAMHKALQGRKWADFARRYNGPAYKDNDYDTKLAKAYEHFAKVYQVKEVANASA</sequence>
<dbReference type="EMBL" id="JAWZXF010000021">
    <property type="protein sequence ID" value="MDX7924098.1"/>
    <property type="molecule type" value="Genomic_DNA"/>
</dbReference>
<feature type="domain" description="Peptidoglycan binding-like" evidence="1">
    <location>
        <begin position="8"/>
        <end position="63"/>
    </location>
</feature>
<dbReference type="InterPro" id="IPR036365">
    <property type="entry name" value="PGBD-like_sf"/>
</dbReference>
<dbReference type="Pfam" id="PF01471">
    <property type="entry name" value="PG_binding_1"/>
    <property type="match status" value="1"/>
</dbReference>
<dbReference type="InterPro" id="IPR036366">
    <property type="entry name" value="PGBDSf"/>
</dbReference>
<name>A0AAP6L532_AERME</name>
<evidence type="ECO:0000259" key="2">
    <source>
        <dbReference type="Pfam" id="PF11860"/>
    </source>
</evidence>
<protein>
    <submittedName>
        <fullName evidence="3">N-acetylmuramidase family protein</fullName>
    </submittedName>
</protein>
<gene>
    <name evidence="3" type="ORF">SJS82_19410</name>
</gene>
<comment type="caution">
    <text evidence="3">The sequence shown here is derived from an EMBL/GenBank/DDBJ whole genome shotgun (WGS) entry which is preliminary data.</text>
</comment>
<evidence type="ECO:0000313" key="4">
    <source>
        <dbReference type="Proteomes" id="UP001285835"/>
    </source>
</evidence>
<evidence type="ECO:0000313" key="3">
    <source>
        <dbReference type="EMBL" id="MDX7924098.1"/>
    </source>
</evidence>
<accession>A0AAP6L532</accession>
<dbReference type="Proteomes" id="UP001285835">
    <property type="component" value="Unassembled WGS sequence"/>
</dbReference>
<dbReference type="InterPro" id="IPR002477">
    <property type="entry name" value="Peptidoglycan-bd-like"/>
</dbReference>
<feature type="domain" description="N-acetylmuramidase" evidence="2">
    <location>
        <begin position="89"/>
        <end position="260"/>
    </location>
</feature>
<organism evidence="3 4">
    <name type="scientific">Aeromonas media</name>
    <dbReference type="NCBI Taxonomy" id="651"/>
    <lineage>
        <taxon>Bacteria</taxon>
        <taxon>Pseudomonadati</taxon>
        <taxon>Pseudomonadota</taxon>
        <taxon>Gammaproteobacteria</taxon>
        <taxon>Aeromonadales</taxon>
        <taxon>Aeromonadaceae</taxon>
        <taxon>Aeromonas</taxon>
    </lineage>
</organism>
<proteinExistence type="predicted"/>
<dbReference type="AlphaFoldDB" id="A0AAP6L532"/>
<dbReference type="RefSeq" id="WP_319918029.1">
    <property type="nucleotide sequence ID" value="NZ_JAWZXF010000021.1"/>
</dbReference>